<reference evidence="6" key="1">
    <citation type="journal article" date="2020" name="Nature">
        <title>Giant virus diversity and host interactions through global metagenomics.</title>
        <authorList>
            <person name="Schulz F."/>
            <person name="Roux S."/>
            <person name="Paez-Espino D."/>
            <person name="Jungbluth S."/>
            <person name="Walsh D.A."/>
            <person name="Denef V.J."/>
            <person name="McMahon K.D."/>
            <person name="Konstantinidis K.T."/>
            <person name="Eloe-Fadrosh E.A."/>
            <person name="Kyrpides N.C."/>
            <person name="Woyke T."/>
        </authorList>
    </citation>
    <scope>NUCLEOTIDE SEQUENCE</scope>
    <source>
        <strain evidence="6">GVMAG-M-3300013004-44</strain>
    </source>
</reference>
<evidence type="ECO:0000256" key="3">
    <source>
        <dbReference type="ARBA" id="ARBA00022833"/>
    </source>
</evidence>
<dbReference type="GO" id="GO:0005634">
    <property type="term" value="C:nucleus"/>
    <property type="evidence" value="ECO:0007669"/>
    <property type="project" value="TreeGrafter"/>
</dbReference>
<organism evidence="6">
    <name type="scientific">viral metagenome</name>
    <dbReference type="NCBI Taxonomy" id="1070528"/>
    <lineage>
        <taxon>unclassified sequences</taxon>
        <taxon>metagenomes</taxon>
        <taxon>organismal metagenomes</taxon>
    </lineage>
</organism>
<keyword evidence="2" id="KW-0863">Zinc-finger</keyword>
<feature type="compositionally biased region" description="Acidic residues" evidence="4">
    <location>
        <begin position="156"/>
        <end position="167"/>
    </location>
</feature>
<accession>A0A6C0BI50</accession>
<keyword evidence="1" id="KW-0479">Metal-binding</keyword>
<dbReference type="PROSITE" id="PS00466">
    <property type="entry name" value="ZF_TFIIS_1"/>
    <property type="match status" value="1"/>
</dbReference>
<dbReference type="GO" id="GO:0031440">
    <property type="term" value="P:regulation of mRNA 3'-end processing"/>
    <property type="evidence" value="ECO:0007669"/>
    <property type="project" value="TreeGrafter"/>
</dbReference>
<evidence type="ECO:0000256" key="1">
    <source>
        <dbReference type="ARBA" id="ARBA00022723"/>
    </source>
</evidence>
<dbReference type="AlphaFoldDB" id="A0A6C0BI50"/>
<dbReference type="PROSITE" id="PS51133">
    <property type="entry name" value="ZF_TFIIS_2"/>
    <property type="match status" value="1"/>
</dbReference>
<evidence type="ECO:0000256" key="2">
    <source>
        <dbReference type="ARBA" id="ARBA00022771"/>
    </source>
</evidence>
<dbReference type="GO" id="GO:0031564">
    <property type="term" value="P:transcription antitermination"/>
    <property type="evidence" value="ECO:0007669"/>
    <property type="project" value="TreeGrafter"/>
</dbReference>
<dbReference type="PANTHER" id="PTHR11477:SF0">
    <property type="entry name" value="IP08861P-RELATED"/>
    <property type="match status" value="1"/>
</dbReference>
<name>A0A6C0BI50_9ZZZZ</name>
<dbReference type="EMBL" id="MN739154">
    <property type="protein sequence ID" value="QHS91013.1"/>
    <property type="molecule type" value="Genomic_DNA"/>
</dbReference>
<dbReference type="SMART" id="SM00440">
    <property type="entry name" value="ZnF_C2C2"/>
    <property type="match status" value="1"/>
</dbReference>
<dbReference type="CDD" id="cd13749">
    <property type="entry name" value="Zn-ribbon_TFIIS"/>
    <property type="match status" value="1"/>
</dbReference>
<evidence type="ECO:0000259" key="5">
    <source>
        <dbReference type="PROSITE" id="PS51133"/>
    </source>
</evidence>
<feature type="region of interest" description="Disordered" evidence="4">
    <location>
        <begin position="115"/>
        <end position="168"/>
    </location>
</feature>
<dbReference type="GO" id="GO:0008270">
    <property type="term" value="F:zinc ion binding"/>
    <property type="evidence" value="ECO:0007669"/>
    <property type="project" value="UniProtKB-KW"/>
</dbReference>
<dbReference type="SUPFAM" id="SSF57783">
    <property type="entry name" value="Zinc beta-ribbon"/>
    <property type="match status" value="1"/>
</dbReference>
<feature type="domain" description="TFIIS-type" evidence="5">
    <location>
        <begin position="328"/>
        <end position="368"/>
    </location>
</feature>
<keyword evidence="3" id="KW-0862">Zinc</keyword>
<evidence type="ECO:0000313" key="6">
    <source>
        <dbReference type="EMBL" id="QHS91013.1"/>
    </source>
</evidence>
<sequence length="371" mass="43366">MPTLSTVLLSTKGECRKINLQLSADGTLTMEAIQKYVKKKEQPEMVGHYEYDNKVFFLFGYKKGKKGTENKVELPIPYSDMPLFGDIIIITSLGHTWENPIPCTVDQWNAFYQQENEDEKEDSEEELSEDEKEDDKSVKDVFDDSDTEKESIPDKEVEEEEEEEEEVPVVVKRRRAPVYTKVDTAALKEEISVESLPESNTMRLACIKNLSFLETKFSTDDIRSLEKSIFESSYQFAQRQYIARNWKSSGFCEVYRQMVRSVISNIHPQSPVQNTRLLKRVEEGEFKLDTIPFMSAYEMYPERWFSLKDKLLQREQKILEGNKSRATDQFKCRRCQKKECTYYELQTRSADEPMTIFITCLNCGKEWRQGG</sequence>
<dbReference type="Gene3D" id="2.20.25.10">
    <property type="match status" value="1"/>
</dbReference>
<dbReference type="GO" id="GO:0003676">
    <property type="term" value="F:nucleic acid binding"/>
    <property type="evidence" value="ECO:0007669"/>
    <property type="project" value="InterPro"/>
</dbReference>
<feature type="compositionally biased region" description="Basic and acidic residues" evidence="4">
    <location>
        <begin position="134"/>
        <end position="155"/>
    </location>
</feature>
<proteinExistence type="predicted"/>
<dbReference type="Pfam" id="PF01096">
    <property type="entry name" value="Zn_ribbon_TFIIS"/>
    <property type="match status" value="1"/>
</dbReference>
<dbReference type="GO" id="GO:0006362">
    <property type="term" value="P:transcription elongation by RNA polymerase I"/>
    <property type="evidence" value="ECO:0007669"/>
    <property type="project" value="TreeGrafter"/>
</dbReference>
<evidence type="ECO:0000256" key="4">
    <source>
        <dbReference type="SAM" id="MobiDB-lite"/>
    </source>
</evidence>
<protein>
    <recommendedName>
        <fullName evidence="5">TFIIS-type domain-containing protein</fullName>
    </recommendedName>
</protein>
<dbReference type="PANTHER" id="PTHR11477">
    <property type="entry name" value="TRANSCRIPTION FACTOR S-II ZINC FINGER DOMAIN-CONTAINING PROTEIN"/>
    <property type="match status" value="1"/>
</dbReference>
<dbReference type="GO" id="GO:0006368">
    <property type="term" value="P:transcription elongation by RNA polymerase II"/>
    <property type="evidence" value="ECO:0007669"/>
    <property type="project" value="TreeGrafter"/>
</dbReference>
<feature type="compositionally biased region" description="Acidic residues" evidence="4">
    <location>
        <begin position="115"/>
        <end position="133"/>
    </location>
</feature>
<dbReference type="InterPro" id="IPR001222">
    <property type="entry name" value="Znf_TFIIS"/>
</dbReference>